<sequence length="40" mass="4708">MFERLKILYKKDKVNEDGLAKAVNKKWITQEQKEQIVSAS</sequence>
<accession>A0ACB5UM59</accession>
<proteinExistence type="predicted"/>
<evidence type="ECO:0000313" key="2">
    <source>
        <dbReference type="Proteomes" id="UP001374599"/>
    </source>
</evidence>
<gene>
    <name evidence="1" type="ORF">AN2V17_32990</name>
</gene>
<dbReference type="Proteomes" id="UP001374599">
    <property type="component" value="Unassembled WGS sequence"/>
</dbReference>
<organism evidence="1 2">
    <name type="scientific">Vallitalea maricola</name>
    <dbReference type="NCBI Taxonomy" id="3074433"/>
    <lineage>
        <taxon>Bacteria</taxon>
        <taxon>Bacillati</taxon>
        <taxon>Bacillota</taxon>
        <taxon>Clostridia</taxon>
        <taxon>Lachnospirales</taxon>
        <taxon>Vallitaleaceae</taxon>
        <taxon>Vallitalea</taxon>
    </lineage>
</organism>
<dbReference type="EMBL" id="BTPU01000060">
    <property type="protein sequence ID" value="GMQ64062.1"/>
    <property type="molecule type" value="Genomic_DNA"/>
</dbReference>
<reference evidence="1" key="1">
    <citation type="submission" date="2023-09" db="EMBL/GenBank/DDBJ databases">
        <title>Vallitalea sediminicola and Vallitalea maricola sp. nov., anaerobic bacteria isolated from marine sediment.</title>
        <authorList>
            <person name="Hirano S."/>
            <person name="Maeda A."/>
            <person name="Terahara T."/>
            <person name="Mori K."/>
            <person name="Hamada M."/>
            <person name="Matsumoto R."/>
            <person name="Kobayashi T."/>
        </authorList>
    </citation>
    <scope>NUCLEOTIDE SEQUENCE</scope>
    <source>
        <strain evidence="1">AN17-2</strain>
    </source>
</reference>
<comment type="caution">
    <text evidence="1">The sequence shown here is derived from an EMBL/GenBank/DDBJ whole genome shotgun (WGS) entry which is preliminary data.</text>
</comment>
<evidence type="ECO:0000313" key="1">
    <source>
        <dbReference type="EMBL" id="GMQ64062.1"/>
    </source>
</evidence>
<name>A0ACB5UM59_9FIRM</name>
<protein>
    <submittedName>
        <fullName evidence="1">Uncharacterized protein</fullName>
    </submittedName>
</protein>
<keyword evidence="2" id="KW-1185">Reference proteome</keyword>